<dbReference type="InterPro" id="IPR035979">
    <property type="entry name" value="RBD_domain_sf"/>
</dbReference>
<dbReference type="AlphaFoldDB" id="A0AAX4P6F4"/>
<evidence type="ECO:0000313" key="6">
    <source>
        <dbReference type="Proteomes" id="UP001472866"/>
    </source>
</evidence>
<dbReference type="Proteomes" id="UP001472866">
    <property type="component" value="Chromosome 04"/>
</dbReference>
<dbReference type="SUPFAM" id="SSF54928">
    <property type="entry name" value="RNA-binding domain, RBD"/>
    <property type="match status" value="1"/>
</dbReference>
<feature type="region of interest" description="Disordered" evidence="3">
    <location>
        <begin position="1"/>
        <end position="34"/>
    </location>
</feature>
<dbReference type="Pfam" id="PF04059">
    <property type="entry name" value="RRM_2"/>
    <property type="match status" value="1"/>
</dbReference>
<sequence length="547" mass="59860">MLKRQHNTITTPTYASSPRARPGPRPRRQTTTAEALCARAQDLGPQTVAHMCGPSERMTRVDEPVVLGVDKEAALTRGCAEPEGRATPDKLRSYAAAALSSSGEEEEREETKRRPESAGEEEEGETKRRPDDLEAETLAEVEDALRDFSVVDVAEIEVPPRSDSRDLTMPSISGASRTVLLYNVPPTTPDAEVYEWAGRYGAVRALDSSGRMLAGCVSVSYFDLRHSVLAAEGFAGRGPQPCPSHFQVAFSSVPPTAADGIALHDSLSLTGLTLVGREELLLKLKAFGDLHVVTGPKSFQYGEQCSVEYYDLRDSQKALENLWSFGVLGEMVSVMPVLSAVQQQGVYSQARAQAFWMGGPAEFWVGSTPSVSSLTAAYSPPAASALAQGWGGHHGRKGTGRGGAHRRGEGRRQHKADPHFAFDVEEAATGGKLARTTVMIKNIPNKYSQRMLLQVLEATYGGQFDFFYLPIDFKNKANLGYGFVNFKTSEAALAFFREFHKKRWSDFNSKKVCEITYARVQGKDALVEHFKNSKFPCDDPDCLPLIL</sequence>
<organism evidence="5 6">
    <name type="scientific">Chloropicon roscoffensis</name>
    <dbReference type="NCBI Taxonomy" id="1461544"/>
    <lineage>
        <taxon>Eukaryota</taxon>
        <taxon>Viridiplantae</taxon>
        <taxon>Chlorophyta</taxon>
        <taxon>Chloropicophyceae</taxon>
        <taxon>Chloropicales</taxon>
        <taxon>Chloropicaceae</taxon>
        <taxon>Chloropicon</taxon>
    </lineage>
</organism>
<evidence type="ECO:0000259" key="4">
    <source>
        <dbReference type="PROSITE" id="PS50102"/>
    </source>
</evidence>
<name>A0AAX4P6F4_9CHLO</name>
<feature type="compositionally biased region" description="Basic residues" evidence="3">
    <location>
        <begin position="393"/>
        <end position="405"/>
    </location>
</feature>
<feature type="compositionally biased region" description="Low complexity" evidence="3">
    <location>
        <begin position="93"/>
        <end position="102"/>
    </location>
</feature>
<protein>
    <submittedName>
        <fullName evidence="5">RNA-binding protein MEI2-like</fullName>
    </submittedName>
</protein>
<accession>A0AAX4P6F4</accession>
<dbReference type="PANTHER" id="PTHR23189">
    <property type="entry name" value="RNA RECOGNITION MOTIF-CONTAINING"/>
    <property type="match status" value="1"/>
</dbReference>
<evidence type="ECO:0000313" key="5">
    <source>
        <dbReference type="EMBL" id="WZN61596.1"/>
    </source>
</evidence>
<feature type="compositionally biased region" description="Basic and acidic residues" evidence="3">
    <location>
        <begin position="77"/>
        <end position="92"/>
    </location>
</feature>
<gene>
    <name evidence="5" type="ORF">HKI87_04g31310</name>
</gene>
<reference evidence="5 6" key="1">
    <citation type="submission" date="2024-03" db="EMBL/GenBank/DDBJ databases">
        <title>Complete genome sequence of the green alga Chloropicon roscoffensis RCC1871.</title>
        <authorList>
            <person name="Lemieux C."/>
            <person name="Pombert J.-F."/>
            <person name="Otis C."/>
            <person name="Turmel M."/>
        </authorList>
    </citation>
    <scope>NUCLEOTIDE SEQUENCE [LARGE SCALE GENOMIC DNA]</scope>
    <source>
        <strain evidence="5 6">RCC1871</strain>
    </source>
</reference>
<feature type="domain" description="RRM" evidence="4">
    <location>
        <begin position="436"/>
        <end position="532"/>
    </location>
</feature>
<feature type="region of interest" description="Disordered" evidence="3">
    <location>
        <begin position="77"/>
        <end position="134"/>
    </location>
</feature>
<dbReference type="Gene3D" id="3.30.70.330">
    <property type="match status" value="1"/>
</dbReference>
<dbReference type="GO" id="GO:0003723">
    <property type="term" value="F:RNA binding"/>
    <property type="evidence" value="ECO:0007669"/>
    <property type="project" value="UniProtKB-UniRule"/>
</dbReference>
<evidence type="ECO:0000256" key="2">
    <source>
        <dbReference type="PROSITE-ProRule" id="PRU00176"/>
    </source>
</evidence>
<proteinExistence type="predicted"/>
<dbReference type="SMART" id="SM00360">
    <property type="entry name" value="RRM"/>
    <property type="match status" value="1"/>
</dbReference>
<evidence type="ECO:0000256" key="3">
    <source>
        <dbReference type="SAM" id="MobiDB-lite"/>
    </source>
</evidence>
<keyword evidence="6" id="KW-1185">Reference proteome</keyword>
<feature type="compositionally biased region" description="Polar residues" evidence="3">
    <location>
        <begin position="7"/>
        <end position="16"/>
    </location>
</feature>
<dbReference type="PROSITE" id="PS50102">
    <property type="entry name" value="RRM"/>
    <property type="match status" value="1"/>
</dbReference>
<dbReference type="EMBL" id="CP151504">
    <property type="protein sequence ID" value="WZN61596.1"/>
    <property type="molecule type" value="Genomic_DNA"/>
</dbReference>
<feature type="region of interest" description="Disordered" evidence="3">
    <location>
        <begin position="388"/>
        <end position="415"/>
    </location>
</feature>
<dbReference type="InterPro" id="IPR000504">
    <property type="entry name" value="RRM_dom"/>
</dbReference>
<dbReference type="InterPro" id="IPR007201">
    <property type="entry name" value="Mei2-like_Rrm_C"/>
</dbReference>
<keyword evidence="1 2" id="KW-0694">RNA-binding</keyword>
<dbReference type="InterPro" id="IPR012677">
    <property type="entry name" value="Nucleotide-bd_a/b_plait_sf"/>
</dbReference>
<feature type="compositionally biased region" description="Basic and acidic residues" evidence="3">
    <location>
        <begin position="406"/>
        <end position="415"/>
    </location>
</feature>
<evidence type="ECO:0000256" key="1">
    <source>
        <dbReference type="ARBA" id="ARBA00022884"/>
    </source>
</evidence>